<comment type="subcellular location">
    <subcellularLocation>
        <location evidence="1">Cell membrane</location>
        <topology evidence="1">Multi-pass membrane protein</topology>
    </subcellularLocation>
</comment>
<feature type="transmembrane region" description="Helical" evidence="6">
    <location>
        <begin position="293"/>
        <end position="317"/>
    </location>
</feature>
<feature type="transmembrane region" description="Helical" evidence="6">
    <location>
        <begin position="364"/>
        <end position="386"/>
    </location>
</feature>
<reference evidence="7 8" key="1">
    <citation type="journal article" date="2014" name="Genome Biol. Evol.">
        <title>The secreted proteins of Achlya hypogyna and Thraustotheca clavata identify the ancestral oomycete secretome and reveal gene acquisitions by horizontal gene transfer.</title>
        <authorList>
            <person name="Misner I."/>
            <person name="Blouin N."/>
            <person name="Leonard G."/>
            <person name="Richards T.A."/>
            <person name="Lane C.E."/>
        </authorList>
    </citation>
    <scope>NUCLEOTIDE SEQUENCE [LARGE SCALE GENOMIC DNA]</scope>
    <source>
        <strain evidence="7 8">ATCC 34112</strain>
    </source>
</reference>
<comment type="caution">
    <text evidence="7">The sequence shown here is derived from an EMBL/GenBank/DDBJ whole genome shotgun (WGS) entry which is preliminary data.</text>
</comment>
<name>A0A1V9YUL7_9STRA</name>
<feature type="transmembrane region" description="Helical" evidence="6">
    <location>
        <begin position="166"/>
        <end position="186"/>
    </location>
</feature>
<organism evidence="7 8">
    <name type="scientific">Thraustotheca clavata</name>
    <dbReference type="NCBI Taxonomy" id="74557"/>
    <lineage>
        <taxon>Eukaryota</taxon>
        <taxon>Sar</taxon>
        <taxon>Stramenopiles</taxon>
        <taxon>Oomycota</taxon>
        <taxon>Saprolegniomycetes</taxon>
        <taxon>Saprolegniales</taxon>
        <taxon>Achlyaceae</taxon>
        <taxon>Thraustotheca</taxon>
    </lineage>
</organism>
<feature type="transmembrane region" description="Helical" evidence="6">
    <location>
        <begin position="137"/>
        <end position="160"/>
    </location>
</feature>
<dbReference type="PANTHER" id="PTHR42770:SF7">
    <property type="entry name" value="MEMBRANE PROTEIN"/>
    <property type="match status" value="1"/>
</dbReference>
<feature type="transmembrane region" description="Helical" evidence="6">
    <location>
        <begin position="29"/>
        <end position="45"/>
    </location>
</feature>
<dbReference type="GO" id="GO:0022857">
    <property type="term" value="F:transmembrane transporter activity"/>
    <property type="evidence" value="ECO:0007669"/>
    <property type="project" value="InterPro"/>
</dbReference>
<evidence type="ECO:0000313" key="8">
    <source>
        <dbReference type="Proteomes" id="UP000243217"/>
    </source>
</evidence>
<dbReference type="InterPro" id="IPR050367">
    <property type="entry name" value="APC_superfamily"/>
</dbReference>
<keyword evidence="2" id="KW-1003">Cell membrane</keyword>
<keyword evidence="4 6" id="KW-1133">Transmembrane helix</keyword>
<accession>A0A1V9YUL7</accession>
<feature type="transmembrane region" description="Helical" evidence="6">
    <location>
        <begin position="239"/>
        <end position="259"/>
    </location>
</feature>
<feature type="transmembrane region" description="Helical" evidence="6">
    <location>
        <begin position="266"/>
        <end position="287"/>
    </location>
</feature>
<evidence type="ECO:0000256" key="2">
    <source>
        <dbReference type="ARBA" id="ARBA00022475"/>
    </source>
</evidence>
<keyword evidence="3 6" id="KW-0812">Transmembrane</keyword>
<feature type="transmembrane region" description="Helical" evidence="6">
    <location>
        <begin position="338"/>
        <end position="358"/>
    </location>
</feature>
<dbReference type="OrthoDB" id="3900342at2759"/>
<dbReference type="PANTHER" id="PTHR42770">
    <property type="entry name" value="AMINO ACID TRANSPORTER-RELATED"/>
    <property type="match status" value="1"/>
</dbReference>
<feature type="transmembrane region" description="Helical" evidence="6">
    <location>
        <begin position="95"/>
        <end position="116"/>
    </location>
</feature>
<keyword evidence="5 6" id="KW-0472">Membrane</keyword>
<dbReference type="PIRSF" id="PIRSF006060">
    <property type="entry name" value="AA_transporter"/>
    <property type="match status" value="1"/>
</dbReference>
<dbReference type="STRING" id="74557.A0A1V9YUL7"/>
<evidence type="ECO:0000256" key="4">
    <source>
        <dbReference type="ARBA" id="ARBA00022989"/>
    </source>
</evidence>
<dbReference type="Gene3D" id="1.20.1740.10">
    <property type="entry name" value="Amino acid/polyamine transporter I"/>
    <property type="match status" value="1"/>
</dbReference>
<dbReference type="Pfam" id="PF13520">
    <property type="entry name" value="AA_permease_2"/>
    <property type="match status" value="1"/>
</dbReference>
<evidence type="ECO:0000313" key="7">
    <source>
        <dbReference type="EMBL" id="OQR89371.1"/>
    </source>
</evidence>
<protein>
    <submittedName>
        <fullName evidence="7">Amino Acid-Polyamine-Organocation (APC) Family</fullName>
    </submittedName>
</protein>
<gene>
    <name evidence="7" type="ORF">THRCLA_09772</name>
</gene>
<proteinExistence type="predicted"/>
<keyword evidence="8" id="KW-1185">Reference proteome</keyword>
<feature type="transmembrane region" description="Helical" evidence="6">
    <location>
        <begin position="198"/>
        <end position="219"/>
    </location>
</feature>
<dbReference type="AlphaFoldDB" id="A0A1V9YUL7"/>
<sequence>MKRTAKAQAPLVISIPLIAKPTKASPFDIWALGITIVIGGQYFSWNAGLVAGVRSNAAALVFMGSGYICLMLSMSEMTSTLPFAGGAYGLSRCCLGYFSGFVIGCCEALQYIAYVSTSTISFGQMLQQMIPSISNDLLPLVWFIVYFVAVGILIVGGRTFWLVNRFLAVLSTAIVLFYCIGCLPNVDFNRYASTSTMMVGGFSLFFKTMPLAAWFFVGIEALNTLCNMVEDPKIVIPKGQVSCILTLFATGIFVFFVAVSSSPGAANLPTVITVFNPGFVTMLGISYDFATIFSIPATFATIFGFILAYANILTALAHSKLLPAWIGRTHPRFHTHPYALIFGSAIGYLMCYLVTYVPILGAEMFNICMFFGFSSYLAQCVGYLYLKHNFSHLPRNFASPLGRFGAYYASVVWVVNWISVSY</sequence>
<dbReference type="EMBL" id="JNBS01002764">
    <property type="protein sequence ID" value="OQR89371.1"/>
    <property type="molecule type" value="Genomic_DNA"/>
</dbReference>
<dbReference type="Proteomes" id="UP000243217">
    <property type="component" value="Unassembled WGS sequence"/>
</dbReference>
<evidence type="ECO:0000256" key="5">
    <source>
        <dbReference type="ARBA" id="ARBA00023136"/>
    </source>
</evidence>
<evidence type="ECO:0000256" key="1">
    <source>
        <dbReference type="ARBA" id="ARBA00004651"/>
    </source>
</evidence>
<dbReference type="GO" id="GO:0005886">
    <property type="term" value="C:plasma membrane"/>
    <property type="evidence" value="ECO:0007669"/>
    <property type="project" value="UniProtKB-SubCell"/>
</dbReference>
<evidence type="ECO:0000256" key="6">
    <source>
        <dbReference type="SAM" id="Phobius"/>
    </source>
</evidence>
<dbReference type="InterPro" id="IPR002293">
    <property type="entry name" value="AA/rel_permease1"/>
</dbReference>
<evidence type="ECO:0000256" key="3">
    <source>
        <dbReference type="ARBA" id="ARBA00022692"/>
    </source>
</evidence>